<name>A0ABV4DCF4_9LACT</name>
<feature type="domain" description="N-acetyltransferase" evidence="1">
    <location>
        <begin position="3"/>
        <end position="193"/>
    </location>
</feature>
<dbReference type="PROSITE" id="PS51186">
    <property type="entry name" value="GNAT"/>
    <property type="match status" value="1"/>
</dbReference>
<evidence type="ECO:0000313" key="3">
    <source>
        <dbReference type="Proteomes" id="UP001565242"/>
    </source>
</evidence>
<dbReference type="Gene3D" id="3.40.630.30">
    <property type="match status" value="1"/>
</dbReference>
<dbReference type="InterPro" id="IPR000182">
    <property type="entry name" value="GNAT_dom"/>
</dbReference>
<keyword evidence="3" id="KW-1185">Reference proteome</keyword>
<protein>
    <submittedName>
        <fullName evidence="2">GNAT family N-acetyltransferase</fullName>
        <ecNumber evidence="2">2.3.1.-</ecNumber>
    </submittedName>
</protein>
<evidence type="ECO:0000259" key="1">
    <source>
        <dbReference type="PROSITE" id="PS51186"/>
    </source>
</evidence>
<dbReference type="InterPro" id="IPR016181">
    <property type="entry name" value="Acyl_CoA_acyltransferase"/>
</dbReference>
<dbReference type="RefSeq" id="WP_369918102.1">
    <property type="nucleotide sequence ID" value="NZ_JBCLSQ010000010.1"/>
</dbReference>
<dbReference type="Proteomes" id="UP001565242">
    <property type="component" value="Unassembled WGS sequence"/>
</dbReference>
<dbReference type="EMBL" id="JBCLSQ010000010">
    <property type="protein sequence ID" value="MEY8537850.1"/>
    <property type="molecule type" value="Genomic_DNA"/>
</dbReference>
<dbReference type="Pfam" id="PF00583">
    <property type="entry name" value="Acetyltransf_1"/>
    <property type="match status" value="1"/>
</dbReference>
<reference evidence="2 3" key="1">
    <citation type="submission" date="2024-03" db="EMBL/GenBank/DDBJ databases">
        <title>Mouse gut bacterial collection (mGBC) of GemPharmatech.</title>
        <authorList>
            <person name="He Y."/>
            <person name="Dong L."/>
            <person name="Wu D."/>
            <person name="Gao X."/>
            <person name="Lin Z."/>
        </authorList>
    </citation>
    <scope>NUCLEOTIDE SEQUENCE [LARGE SCALE GENOMIC DNA]</scope>
    <source>
        <strain evidence="2 3">20-218</strain>
    </source>
</reference>
<dbReference type="SUPFAM" id="SSF55729">
    <property type="entry name" value="Acyl-CoA N-acyltransferases (Nat)"/>
    <property type="match status" value="1"/>
</dbReference>
<keyword evidence="2" id="KW-0808">Transferase</keyword>
<organism evidence="2 3">
    <name type="scientific">Lactococcus muris</name>
    <dbReference type="NCBI Taxonomy" id="2941330"/>
    <lineage>
        <taxon>Bacteria</taxon>
        <taxon>Bacillati</taxon>
        <taxon>Bacillota</taxon>
        <taxon>Bacilli</taxon>
        <taxon>Lactobacillales</taxon>
        <taxon>Streptococcaceae</taxon>
        <taxon>Lactococcus</taxon>
    </lineage>
</organism>
<gene>
    <name evidence="2" type="ORF">AALM99_05265</name>
</gene>
<accession>A0ABV4DCF4</accession>
<evidence type="ECO:0000313" key="2">
    <source>
        <dbReference type="EMBL" id="MEY8537850.1"/>
    </source>
</evidence>
<proteinExistence type="predicted"/>
<keyword evidence="2" id="KW-0012">Acyltransferase</keyword>
<dbReference type="GO" id="GO:0016746">
    <property type="term" value="F:acyltransferase activity"/>
    <property type="evidence" value="ECO:0007669"/>
    <property type="project" value="UniProtKB-KW"/>
</dbReference>
<dbReference type="EC" id="2.3.1.-" evidence="2"/>
<sequence>MSHIIRQALPDEKRKIAKTIANSYKEELSVLSQNQESLIAVFEQGIHAERFWIWLEGEEVLGIAACSDNSGRAFTPDRKKCIKNFGLMRGLIASFIFNSEFAKTLPYPKTTGYIEFVGVLDSVRGRGISKKILLEIVKQSEQYDEFLLDVMDNNIAAIKTYEKLGFREYKREPFRGGKNKGIKERVYMKLSKK</sequence>
<comment type="caution">
    <text evidence="2">The sequence shown here is derived from an EMBL/GenBank/DDBJ whole genome shotgun (WGS) entry which is preliminary data.</text>
</comment>